<feature type="compositionally biased region" description="Low complexity" evidence="1">
    <location>
        <begin position="675"/>
        <end position="686"/>
    </location>
</feature>
<feature type="compositionally biased region" description="Low complexity" evidence="1">
    <location>
        <begin position="1553"/>
        <end position="1563"/>
    </location>
</feature>
<proteinExistence type="predicted"/>
<feature type="compositionally biased region" description="Polar residues" evidence="1">
    <location>
        <begin position="711"/>
        <end position="734"/>
    </location>
</feature>
<gene>
    <name evidence="5" type="primary">LOC111358700</name>
</gene>
<evidence type="ECO:0000313" key="4">
    <source>
        <dbReference type="Proteomes" id="UP000301870"/>
    </source>
</evidence>
<feature type="region of interest" description="Disordered" evidence="1">
    <location>
        <begin position="184"/>
        <end position="244"/>
    </location>
</feature>
<dbReference type="Gene3D" id="2.10.25.10">
    <property type="entry name" value="Laminin"/>
    <property type="match status" value="1"/>
</dbReference>
<feature type="compositionally biased region" description="Basic and acidic residues" evidence="1">
    <location>
        <begin position="496"/>
        <end position="535"/>
    </location>
</feature>
<dbReference type="GeneID" id="111358700"/>
<evidence type="ECO:0000259" key="3">
    <source>
        <dbReference type="PROSITE" id="PS50024"/>
    </source>
</evidence>
<sequence>MDSHSRSASPREPMRPQHRPPSPPSSPGAFDNRAYQHDESDPNHNDSFASNGPQQNGHTKEPNGETKTLEAVNLELINLTPKNGNAKKKDVEVDMNATNPYDEYFVPVNEHRKYMRGEKLYVTADKRGEKGGCKRPLCWTLLGLVVAAIVAIIVLAATGILFTGSPTPLEQYNASVNSARALGGIGHVHHDHGSDHQHQDHNEDHHSAEHDHSMETTEHQHGPEPQSDEAHEPSGLSEETGDFTMYVPRTVEGELKIDNEEFSSALQDPESNEYREFVTNFVHGIKGALFDRNHLDNGANEITVEVTQLRKGSIIVTYRVHWKPKMNIEPTEDLLNANKLEARLDDYLSKNNRMINVYHIAEDKITTRPVLDICQINKNGCEHECEFDEMTLDFTCTCPHGQILDMSNPKKCISLLDSETEQGKDFTVLTVDAKPMTTKIVPIEEKPTTEAATSHENTFDWKETHHMMPETTTENEPDVNFSHIFGHTNNNQEQSEITKPDSSEEHPTPEPEPKAEPEPKPEPEPKVEPEPKPEPEPTAEPEPSAEPEPAAEPEPRTTVEPTPEPTATAEPELEAKAEPEPTVEPEPSVKFGLESEPTLKPELDSEAESETEPKSQTEPTAEPKQESDPESEPEPEPEPGTTTNAPEPVALNPAFIVREKQRTMSTPEPEPTSEPEPSQTTTPKTSEINHTLDTFITHMHEISFDTEHDTSPVTEISSMSTAAGSTPQSSQEITENSEEKSILYTNKGKFAYKPNDESESTTRRISISEPNLINEPSYEPKPEIISILSAKQRTEKPSEATHTSESETPTTEISDWLEYHNLGKSDEHNQTDFEELLNNNVNKIMHESEQRSFKGFDDDFLYETTTAINTKSLFESESQDETKKDVTTPSTEITRRMEAVSKVTASILPVSVEIEEGEINKIEQTTTPIPTTTVEPETKQEAEKSLPDDEETEPEKGPMITSILEEVKSLDTNKSMPSEQTTTAEPEIVTQFSINKHYQETEEDKIIKVLENKPNNNETATEREREREPEEGMDITFDAINMLYNRSSKSIEKPPVRSDNTTQGIPATTEEIEAGESTVSTSTDSDWLSEAVTEINYNEAMNKMAKNEPTETIIHKVDEIMNHGLVKTDDFEPDYLNNMGSTGNKQESDEPLYGMAHDYDNEDSRFKRVNKEATTETPKIVATEATSEPADVKENKSEVPATTNVPIETTTVTEYIYKVAEKSSNVPQVTAMNNNETIADNSNSDVTTVTKEINDETTTVKNIEAEKPMDAAPAPVWEESDADKYLTVQELPKKMEQPVFEHPVMIDEVVVPSVVGTPTTIAPMDVIITNSTIIEPENNSETSTNTTQLNNLNVNIYEIPSHNGNNSMHLAKSANAQSAEYDDHETEMNPFLPEVENNKSLVKKLQEGHDLEPNNLTETQNENTEEHVSSPSEGTSNKDSLAVIGKEVEANIKNQEVVSSTPVAEEDTSFNELLLHVNSHENETNVTQPMNITDNDAATTPAIIDQMNSEVKISKPKESDPLPVSTFLLDTDDLVTKRESTTPANNIDIDVESASPTTSAPAANNEGDLSVVPIEEEKDLLNQHKSENIEELNDISDLPKSDKRTLDDSVINNEA</sequence>
<organism evidence="4 5">
    <name type="scientific">Spodoptera litura</name>
    <name type="common">Asian cotton leafworm</name>
    <dbReference type="NCBI Taxonomy" id="69820"/>
    <lineage>
        <taxon>Eukaryota</taxon>
        <taxon>Metazoa</taxon>
        <taxon>Ecdysozoa</taxon>
        <taxon>Arthropoda</taxon>
        <taxon>Hexapoda</taxon>
        <taxon>Insecta</taxon>
        <taxon>Pterygota</taxon>
        <taxon>Neoptera</taxon>
        <taxon>Endopterygota</taxon>
        <taxon>Lepidoptera</taxon>
        <taxon>Glossata</taxon>
        <taxon>Ditrysia</taxon>
        <taxon>Noctuoidea</taxon>
        <taxon>Noctuidae</taxon>
        <taxon>Amphipyrinae</taxon>
        <taxon>Spodoptera</taxon>
    </lineage>
</organism>
<feature type="compositionally biased region" description="Basic and acidic residues" evidence="1">
    <location>
        <begin position="792"/>
        <end position="805"/>
    </location>
</feature>
<feature type="compositionally biased region" description="Basic and acidic residues" evidence="1">
    <location>
        <begin position="1579"/>
        <end position="1588"/>
    </location>
</feature>
<feature type="region of interest" description="Disordered" evidence="1">
    <location>
        <begin position="923"/>
        <end position="957"/>
    </location>
</feature>
<feature type="compositionally biased region" description="Acidic residues" evidence="1">
    <location>
        <begin position="628"/>
        <end position="637"/>
    </location>
</feature>
<feature type="compositionally biased region" description="Basic and acidic residues" evidence="1">
    <location>
        <begin position="698"/>
        <end position="710"/>
    </location>
</feature>
<dbReference type="Proteomes" id="UP000301870">
    <property type="component" value="Chromosome 2"/>
</dbReference>
<evidence type="ECO:0000256" key="1">
    <source>
        <dbReference type="SAM" id="MobiDB-lite"/>
    </source>
</evidence>
<reference evidence="5" key="1">
    <citation type="submission" date="2025-08" db="UniProtKB">
        <authorList>
            <consortium name="RefSeq"/>
        </authorList>
    </citation>
    <scope>IDENTIFICATION</scope>
    <source>
        <strain evidence="5">Ishihara</strain>
        <tissue evidence="5">Whole body</tissue>
    </source>
</reference>
<feature type="compositionally biased region" description="Low complexity" evidence="1">
    <location>
        <begin position="639"/>
        <end position="648"/>
    </location>
</feature>
<feature type="compositionally biased region" description="Low complexity" evidence="1">
    <location>
        <begin position="556"/>
        <end position="570"/>
    </location>
</feature>
<feature type="compositionally biased region" description="Basic and acidic residues" evidence="1">
    <location>
        <begin position="191"/>
        <end position="232"/>
    </location>
</feature>
<keyword evidence="2" id="KW-1133">Transmembrane helix</keyword>
<feature type="region of interest" description="Disordered" evidence="1">
    <location>
        <begin position="1408"/>
        <end position="1438"/>
    </location>
</feature>
<feature type="region of interest" description="Disordered" evidence="1">
    <location>
        <begin position="1539"/>
        <end position="1615"/>
    </location>
</feature>
<feature type="compositionally biased region" description="Basic and acidic residues" evidence="1">
    <location>
        <begin position="611"/>
        <end position="627"/>
    </location>
</feature>
<accession>A0A9J7J0A4</accession>
<dbReference type="KEGG" id="sliu:111358700"/>
<feature type="compositionally biased region" description="Low complexity" evidence="1">
    <location>
        <begin position="923"/>
        <end position="935"/>
    </location>
</feature>
<feature type="domain" description="SEA" evidence="3">
    <location>
        <begin position="247"/>
        <end position="372"/>
    </location>
</feature>
<name>A0A9J7J0A4_SPOLT</name>
<feature type="compositionally biased region" description="Basic and acidic residues" evidence="1">
    <location>
        <begin position="936"/>
        <end position="947"/>
    </location>
</feature>
<evidence type="ECO:0000256" key="2">
    <source>
        <dbReference type="SAM" id="Phobius"/>
    </source>
</evidence>
<keyword evidence="2" id="KW-0472">Membrane</keyword>
<feature type="compositionally biased region" description="Basic and acidic residues" evidence="1">
    <location>
        <begin position="34"/>
        <end position="44"/>
    </location>
</feature>
<dbReference type="OrthoDB" id="7493297at2759"/>
<feature type="compositionally biased region" description="Acidic residues" evidence="1">
    <location>
        <begin position="537"/>
        <end position="551"/>
    </location>
</feature>
<keyword evidence="2" id="KW-0812">Transmembrane</keyword>
<feature type="transmembrane region" description="Helical" evidence="2">
    <location>
        <begin position="137"/>
        <end position="162"/>
    </location>
</feature>
<feature type="compositionally biased region" description="Polar residues" evidence="1">
    <location>
        <begin position="45"/>
        <end position="57"/>
    </location>
</feature>
<dbReference type="PROSITE" id="PS50024">
    <property type="entry name" value="SEA"/>
    <property type="match status" value="1"/>
</dbReference>
<evidence type="ECO:0000313" key="5">
    <source>
        <dbReference type="RefSeq" id="XP_022829730.1"/>
    </source>
</evidence>
<feature type="region of interest" description="Disordered" evidence="1">
    <location>
        <begin position="1050"/>
        <end position="1085"/>
    </location>
</feature>
<feature type="compositionally biased region" description="Basic and acidic residues" evidence="1">
    <location>
        <begin position="1597"/>
        <end position="1607"/>
    </location>
</feature>
<feature type="region of interest" description="Disordered" evidence="1">
    <location>
        <begin position="1"/>
        <end position="64"/>
    </location>
</feature>
<feature type="compositionally biased region" description="Polar residues" evidence="1">
    <location>
        <begin position="1429"/>
        <end position="1438"/>
    </location>
</feature>
<dbReference type="InterPro" id="IPR000082">
    <property type="entry name" value="SEA_dom"/>
</dbReference>
<dbReference type="RefSeq" id="XP_022829730.1">
    <property type="nucleotide sequence ID" value="XM_022973962.1"/>
</dbReference>
<feature type="region of interest" description="Disordered" evidence="1">
    <location>
        <begin position="471"/>
        <end position="814"/>
    </location>
</feature>
<protein>
    <submittedName>
        <fullName evidence="5">Enolase-phosphatase E1-like isoform X1</fullName>
    </submittedName>
</protein>
<keyword evidence="4" id="KW-1185">Reference proteome</keyword>